<dbReference type="STRING" id="5762.D2V6V5"/>
<dbReference type="Proteomes" id="UP000006671">
    <property type="component" value="Unassembled WGS sequence"/>
</dbReference>
<reference evidence="4 5" key="1">
    <citation type="journal article" date="2010" name="Cell">
        <title>The genome of Naegleria gruberi illuminates early eukaryotic versatility.</title>
        <authorList>
            <person name="Fritz-Laylin L.K."/>
            <person name="Prochnik S.E."/>
            <person name="Ginger M.L."/>
            <person name="Dacks J.B."/>
            <person name="Carpenter M.L."/>
            <person name="Field M.C."/>
            <person name="Kuo A."/>
            <person name="Paredez A."/>
            <person name="Chapman J."/>
            <person name="Pham J."/>
            <person name="Shu S."/>
            <person name="Neupane R."/>
            <person name="Cipriano M."/>
            <person name="Mancuso J."/>
            <person name="Tu H."/>
            <person name="Salamov A."/>
            <person name="Lindquist E."/>
            <person name="Shapiro H."/>
            <person name="Lucas S."/>
            <person name="Grigoriev I.V."/>
            <person name="Cande W.Z."/>
            <person name="Fulton C."/>
            <person name="Rokhsar D.S."/>
            <person name="Dawson S.C."/>
        </authorList>
    </citation>
    <scope>NUCLEOTIDE SEQUENCE [LARGE SCALE GENOMIC DNA]</scope>
    <source>
        <strain evidence="4 5">NEG-M</strain>
    </source>
</reference>
<dbReference type="OrthoDB" id="539213at2759"/>
<dbReference type="RefSeq" id="XP_002680382.1">
    <property type="nucleotide sequence ID" value="XM_002680336.1"/>
</dbReference>
<dbReference type="AlphaFoldDB" id="D2V6V5"/>
<keyword evidence="5" id="KW-1185">Reference proteome</keyword>
<dbReference type="KEGG" id="ngr:NAEGRDRAFT_64570"/>
<dbReference type="Gene3D" id="1.25.40.20">
    <property type="entry name" value="Ankyrin repeat-containing domain"/>
    <property type="match status" value="1"/>
</dbReference>
<evidence type="ECO:0000256" key="3">
    <source>
        <dbReference type="PROSITE-ProRule" id="PRU00023"/>
    </source>
</evidence>
<dbReference type="EMBL" id="GG738854">
    <property type="protein sequence ID" value="EFC47638.1"/>
    <property type="molecule type" value="Genomic_DNA"/>
</dbReference>
<dbReference type="PANTHER" id="PTHR24198">
    <property type="entry name" value="ANKYRIN REPEAT AND PROTEIN KINASE DOMAIN-CONTAINING PROTEIN"/>
    <property type="match status" value="1"/>
</dbReference>
<sequence length="274" mass="32202">METLAREEFFKLISTGDSVGVWNFIHDYHENAIKLSDFHQDVIVGLELASKYGFLSIFKLLLDELLNNKDELFNGKIKEKRLSECLYLACEMNHLEIVKLILPHIDIVSPRNRGGRYGEFIAPIMKPLQKGYFGIIWWYFEKFSVNLDCYCIPSRGHYDCEKYPLYVAVENGHYNVAQYLLEKGAKVDQFNDHSMITALYRAFELKDEEMIELLLKFGANYRNAKHYILKDDVQEEFNLVISKVLEKMEKKKMKISVNLRANTQYTDVFFNFIN</sequence>
<evidence type="ECO:0000256" key="1">
    <source>
        <dbReference type="ARBA" id="ARBA00022737"/>
    </source>
</evidence>
<dbReference type="Pfam" id="PF12796">
    <property type="entry name" value="Ank_2"/>
    <property type="match status" value="1"/>
</dbReference>
<dbReference type="InParanoid" id="D2V6V5"/>
<feature type="repeat" description="ANK" evidence="3">
    <location>
        <begin position="160"/>
        <end position="192"/>
    </location>
</feature>
<name>D2V6V5_NAEGR</name>
<gene>
    <name evidence="4" type="ORF">NAEGRDRAFT_64570</name>
</gene>
<keyword evidence="1" id="KW-0677">Repeat</keyword>
<organism evidence="5">
    <name type="scientific">Naegleria gruberi</name>
    <name type="common">Amoeba</name>
    <dbReference type="NCBI Taxonomy" id="5762"/>
    <lineage>
        <taxon>Eukaryota</taxon>
        <taxon>Discoba</taxon>
        <taxon>Heterolobosea</taxon>
        <taxon>Tetramitia</taxon>
        <taxon>Eutetramitia</taxon>
        <taxon>Vahlkampfiidae</taxon>
        <taxon>Naegleria</taxon>
    </lineage>
</organism>
<dbReference type="VEuPathDB" id="AmoebaDB:NAEGRDRAFT_64570"/>
<dbReference type="InterPro" id="IPR002110">
    <property type="entry name" value="Ankyrin_rpt"/>
</dbReference>
<dbReference type="PANTHER" id="PTHR24198:SF165">
    <property type="entry name" value="ANKYRIN REPEAT-CONTAINING PROTEIN-RELATED"/>
    <property type="match status" value="1"/>
</dbReference>
<keyword evidence="2 3" id="KW-0040">ANK repeat</keyword>
<accession>D2V6V5</accession>
<dbReference type="InterPro" id="IPR036770">
    <property type="entry name" value="Ankyrin_rpt-contain_sf"/>
</dbReference>
<protein>
    <submittedName>
        <fullName evidence="4">Predicted protein</fullName>
    </submittedName>
</protein>
<proteinExistence type="predicted"/>
<dbReference type="SUPFAM" id="SSF48403">
    <property type="entry name" value="Ankyrin repeat"/>
    <property type="match status" value="1"/>
</dbReference>
<dbReference type="GeneID" id="8849132"/>
<evidence type="ECO:0000256" key="2">
    <source>
        <dbReference type="ARBA" id="ARBA00023043"/>
    </source>
</evidence>
<dbReference type="PROSITE" id="PS50297">
    <property type="entry name" value="ANK_REP_REGION"/>
    <property type="match status" value="1"/>
</dbReference>
<dbReference type="PROSITE" id="PS50088">
    <property type="entry name" value="ANK_REPEAT"/>
    <property type="match status" value="1"/>
</dbReference>
<dbReference type="SMART" id="SM00248">
    <property type="entry name" value="ANK"/>
    <property type="match status" value="4"/>
</dbReference>
<evidence type="ECO:0000313" key="4">
    <source>
        <dbReference type="EMBL" id="EFC47638.1"/>
    </source>
</evidence>
<evidence type="ECO:0000313" key="5">
    <source>
        <dbReference type="Proteomes" id="UP000006671"/>
    </source>
</evidence>